<dbReference type="PROSITE" id="PS50011">
    <property type="entry name" value="PROTEIN_KINASE_DOM"/>
    <property type="match status" value="1"/>
</dbReference>
<evidence type="ECO:0000256" key="8">
    <source>
        <dbReference type="ARBA" id="ARBA00048679"/>
    </source>
</evidence>
<keyword evidence="4" id="KW-0547">Nucleotide-binding</keyword>
<dbReference type="GO" id="GO:0005524">
    <property type="term" value="F:ATP binding"/>
    <property type="evidence" value="ECO:0007669"/>
    <property type="project" value="UniProtKB-KW"/>
</dbReference>
<protein>
    <recommendedName>
        <fullName evidence="1">non-specific serine/threonine protein kinase</fullName>
        <ecNumber evidence="1">2.7.11.1</ecNumber>
    </recommendedName>
</protein>
<dbReference type="PANTHER" id="PTHR24343">
    <property type="entry name" value="SERINE/THREONINE KINASE"/>
    <property type="match status" value="1"/>
</dbReference>
<keyword evidence="2" id="KW-0723">Serine/threonine-protein kinase</keyword>
<dbReference type="InterPro" id="IPR011009">
    <property type="entry name" value="Kinase-like_dom_sf"/>
</dbReference>
<comment type="catalytic activity">
    <reaction evidence="8">
        <text>L-seryl-[protein] + ATP = O-phospho-L-seryl-[protein] + ADP + H(+)</text>
        <dbReference type="Rhea" id="RHEA:17989"/>
        <dbReference type="Rhea" id="RHEA-COMP:9863"/>
        <dbReference type="Rhea" id="RHEA-COMP:11604"/>
        <dbReference type="ChEBI" id="CHEBI:15378"/>
        <dbReference type="ChEBI" id="CHEBI:29999"/>
        <dbReference type="ChEBI" id="CHEBI:30616"/>
        <dbReference type="ChEBI" id="CHEBI:83421"/>
        <dbReference type="ChEBI" id="CHEBI:456216"/>
        <dbReference type="EC" id="2.7.11.1"/>
    </reaction>
</comment>
<dbReference type="Gene3D" id="1.10.510.10">
    <property type="entry name" value="Transferase(Phosphotransferase) domain 1"/>
    <property type="match status" value="1"/>
</dbReference>
<feature type="region of interest" description="Disordered" evidence="9">
    <location>
        <begin position="231"/>
        <end position="251"/>
    </location>
</feature>
<evidence type="ECO:0000256" key="3">
    <source>
        <dbReference type="ARBA" id="ARBA00022679"/>
    </source>
</evidence>
<name>A0A0L0D0Q5_PLAFA</name>
<sequence>MKECLKLLIKLHNAGLAHLDISPENILISNNSEFRLCDLAKSAPMYTYNLRHIKGDEKKSFLFQSYQPCIGKLTCMPKECWDIVKEYMRLKIKNPLEYLKSIKNQEERKKFYFDVLSADKYMLGILYIWIWNNNYIWKRADPSKDKIFSHLLNYNMDINSIKLAEDWPKGLKNIINKLLDLESRMKINLDDLWHLQWNCYTLNHIIRIEKIITSIGLSEINLYEPNYDNDPEMKKNVTDPSHLRKGKSENR</sequence>
<gene>
    <name evidence="11" type="ORF">PFLG_02958</name>
</gene>
<dbReference type="EMBL" id="GG664810">
    <property type="protein sequence ID" value="KNC37996.1"/>
    <property type="molecule type" value="Genomic_DNA"/>
</dbReference>
<evidence type="ECO:0000256" key="9">
    <source>
        <dbReference type="SAM" id="MobiDB-lite"/>
    </source>
</evidence>
<evidence type="ECO:0000256" key="5">
    <source>
        <dbReference type="ARBA" id="ARBA00022777"/>
    </source>
</evidence>
<evidence type="ECO:0000256" key="1">
    <source>
        <dbReference type="ARBA" id="ARBA00012513"/>
    </source>
</evidence>
<dbReference type="GO" id="GO:0004674">
    <property type="term" value="F:protein serine/threonine kinase activity"/>
    <property type="evidence" value="ECO:0007669"/>
    <property type="project" value="UniProtKB-KW"/>
</dbReference>
<evidence type="ECO:0000256" key="4">
    <source>
        <dbReference type="ARBA" id="ARBA00022741"/>
    </source>
</evidence>
<keyword evidence="6" id="KW-0067">ATP-binding</keyword>
<reference evidence="12" key="2">
    <citation type="submission" date="2015-07" db="EMBL/GenBank/DDBJ databases">
        <title>The genome sequence of Plasmodium falciparum RAJ116.</title>
        <authorList>
            <consortium name="The Broad Institute Genome Sequencing Platform"/>
            <person name="Volkman S.K."/>
            <person name="Neafsey D.E."/>
            <person name="Dash A.P."/>
            <person name="Chitnis C.E."/>
            <person name="Hartl D.L."/>
            <person name="Young S.K."/>
            <person name="Kodira C.D."/>
            <person name="Zeng Q."/>
            <person name="Koehrsen M."/>
            <person name="Godfrey P."/>
            <person name="Alvarado L."/>
            <person name="Berlin A."/>
            <person name="Borenstein D."/>
            <person name="Chen Z."/>
            <person name="Engels R."/>
            <person name="Freedman E."/>
            <person name="Gellesch M."/>
            <person name="Goldberg J."/>
            <person name="Griggs A."/>
            <person name="Gujja S."/>
            <person name="Heiman D."/>
            <person name="Hepburn T."/>
            <person name="Howarth C."/>
            <person name="Jen D."/>
            <person name="Larson L."/>
            <person name="Lewis B."/>
            <person name="Mehta T."/>
            <person name="Park D."/>
            <person name="Pearson M."/>
            <person name="Roberts A."/>
            <person name="Saif S."/>
            <person name="Shea T."/>
            <person name="Shenoy N."/>
            <person name="Sisk P."/>
            <person name="Stolte C."/>
            <person name="Sykes S."/>
            <person name="Walk T."/>
            <person name="White J."/>
            <person name="Yandava C."/>
            <person name="Wirth D.F."/>
            <person name="Nusbaum C."/>
            <person name="Birren B."/>
        </authorList>
    </citation>
    <scope>NUCLEOTIDE SEQUENCE [LARGE SCALE GENOMIC DNA]</scope>
    <source>
        <strain evidence="12">RAJ116</strain>
    </source>
</reference>
<evidence type="ECO:0000256" key="2">
    <source>
        <dbReference type="ARBA" id="ARBA00022527"/>
    </source>
</evidence>
<evidence type="ECO:0000256" key="7">
    <source>
        <dbReference type="ARBA" id="ARBA00047899"/>
    </source>
</evidence>
<dbReference type="PANTHER" id="PTHR24343:SF466">
    <property type="entry name" value="AMP-ACTIVATED PROTEIN KINASE ALPHA SUBUNIT, ISOFORM A"/>
    <property type="match status" value="1"/>
</dbReference>
<dbReference type="InterPro" id="IPR000719">
    <property type="entry name" value="Prot_kinase_dom"/>
</dbReference>
<dbReference type="EC" id="2.7.11.1" evidence="1"/>
<accession>A0A0L0D0Q5</accession>
<dbReference type="AlphaFoldDB" id="A0A0L0D0Q5"/>
<comment type="catalytic activity">
    <reaction evidence="7">
        <text>L-threonyl-[protein] + ATP = O-phospho-L-threonyl-[protein] + ADP + H(+)</text>
        <dbReference type="Rhea" id="RHEA:46608"/>
        <dbReference type="Rhea" id="RHEA-COMP:11060"/>
        <dbReference type="Rhea" id="RHEA-COMP:11605"/>
        <dbReference type="ChEBI" id="CHEBI:15378"/>
        <dbReference type="ChEBI" id="CHEBI:30013"/>
        <dbReference type="ChEBI" id="CHEBI:30616"/>
        <dbReference type="ChEBI" id="CHEBI:61977"/>
        <dbReference type="ChEBI" id="CHEBI:456216"/>
        <dbReference type="EC" id="2.7.11.1"/>
    </reaction>
</comment>
<evidence type="ECO:0000256" key="6">
    <source>
        <dbReference type="ARBA" id="ARBA00022840"/>
    </source>
</evidence>
<organism evidence="11 12">
    <name type="scientific">Plasmodium falciparum RAJ116</name>
    <dbReference type="NCBI Taxonomy" id="580058"/>
    <lineage>
        <taxon>Eukaryota</taxon>
        <taxon>Sar</taxon>
        <taxon>Alveolata</taxon>
        <taxon>Apicomplexa</taxon>
        <taxon>Aconoidasida</taxon>
        <taxon>Haemosporida</taxon>
        <taxon>Plasmodiidae</taxon>
        <taxon>Plasmodium</taxon>
        <taxon>Plasmodium (Laverania)</taxon>
    </lineage>
</organism>
<keyword evidence="5" id="KW-0418">Kinase</keyword>
<dbReference type="OrthoDB" id="4062651at2759"/>
<proteinExistence type="predicted"/>
<reference evidence="12" key="1">
    <citation type="submission" date="2015-07" db="EMBL/GenBank/DDBJ databases">
        <title>Annotation of Plasmodium falciparum RAJ116.</title>
        <authorList>
            <consortium name="The Broad Institute Genome Sequencing Platform"/>
            <person name="Volkman S.K."/>
            <person name="Neafsey D.E."/>
            <person name="Dash A.P."/>
            <person name="Chitnis C.E."/>
            <person name="Hartl D.L."/>
            <person name="Young S.K."/>
            <person name="Zeng Q."/>
            <person name="Koehrsen M."/>
            <person name="Alvarado L."/>
            <person name="Berlin A."/>
            <person name="Borenstein D."/>
            <person name="Chapman S.B."/>
            <person name="Chen Z."/>
            <person name="Engels R."/>
            <person name="Freedman E."/>
            <person name="Gellesch M."/>
            <person name="Goldberg J."/>
            <person name="Griggs A."/>
            <person name="Gujja S."/>
            <person name="Heilman E.R."/>
            <person name="Heiman D.I."/>
            <person name="Howarth C."/>
            <person name="Jen D."/>
            <person name="Larson L."/>
            <person name="Mehta T."/>
            <person name="Neiman D."/>
            <person name="Park D."/>
            <person name="Pearson M."/>
            <person name="Roberts A."/>
            <person name="Saif S."/>
            <person name="Shea T."/>
            <person name="Shenoy N."/>
            <person name="Sisk P."/>
            <person name="Stolte C."/>
            <person name="Sykes S."/>
            <person name="Walk T."/>
            <person name="White J."/>
            <person name="Yandava C."/>
            <person name="Haas B."/>
            <person name="Henn M.R."/>
            <person name="Nusbaum C."/>
            <person name="Birren B."/>
        </authorList>
    </citation>
    <scope>NUCLEOTIDE SEQUENCE [LARGE SCALE GENOMIC DNA]</scope>
    <source>
        <strain evidence="12">RAJ116</strain>
    </source>
</reference>
<evidence type="ECO:0000313" key="12">
    <source>
        <dbReference type="Proteomes" id="UP000054566"/>
    </source>
</evidence>
<dbReference type="Proteomes" id="UP000054566">
    <property type="component" value="Unassembled WGS sequence"/>
</dbReference>
<dbReference type="SUPFAM" id="SSF56112">
    <property type="entry name" value="Protein kinase-like (PK-like)"/>
    <property type="match status" value="1"/>
</dbReference>
<evidence type="ECO:0000313" key="11">
    <source>
        <dbReference type="EMBL" id="KNC37996.1"/>
    </source>
</evidence>
<keyword evidence="3" id="KW-0808">Transferase</keyword>
<evidence type="ECO:0000259" key="10">
    <source>
        <dbReference type="PROSITE" id="PS50011"/>
    </source>
</evidence>
<feature type="domain" description="Protein kinase" evidence="10">
    <location>
        <begin position="1"/>
        <end position="198"/>
    </location>
</feature>